<evidence type="ECO:0000256" key="1">
    <source>
        <dbReference type="SAM" id="MobiDB-lite"/>
    </source>
</evidence>
<feature type="compositionally biased region" description="Pro residues" evidence="1">
    <location>
        <begin position="78"/>
        <end position="88"/>
    </location>
</feature>
<feature type="region of interest" description="Disordered" evidence="1">
    <location>
        <begin position="1"/>
        <end position="153"/>
    </location>
</feature>
<feature type="compositionally biased region" description="Basic residues" evidence="1">
    <location>
        <begin position="93"/>
        <end position="111"/>
    </location>
</feature>
<reference evidence="2" key="1">
    <citation type="submission" date="2020-02" db="EMBL/GenBank/DDBJ databases">
        <authorList>
            <person name="Meier V. D."/>
        </authorList>
    </citation>
    <scope>NUCLEOTIDE SEQUENCE</scope>
    <source>
        <strain evidence="2">AVDCRST_MAG41</strain>
    </source>
</reference>
<organism evidence="2">
    <name type="scientific">uncultured Mycobacteriales bacterium</name>
    <dbReference type="NCBI Taxonomy" id="581187"/>
    <lineage>
        <taxon>Bacteria</taxon>
        <taxon>Bacillati</taxon>
        <taxon>Actinomycetota</taxon>
        <taxon>Actinomycetes</taxon>
        <taxon>Mycobacteriales</taxon>
        <taxon>environmental samples</taxon>
    </lineage>
</organism>
<feature type="compositionally biased region" description="Basic and acidic residues" evidence="1">
    <location>
        <begin position="168"/>
        <end position="191"/>
    </location>
</feature>
<feature type="compositionally biased region" description="Low complexity" evidence="1">
    <location>
        <begin position="274"/>
        <end position="283"/>
    </location>
</feature>
<feature type="compositionally biased region" description="Low complexity" evidence="1">
    <location>
        <begin position="112"/>
        <end position="135"/>
    </location>
</feature>
<name>A0A6J4IKH7_9ACTN</name>
<feature type="compositionally biased region" description="Low complexity" evidence="1">
    <location>
        <begin position="521"/>
        <end position="532"/>
    </location>
</feature>
<feature type="non-terminal residue" evidence="2">
    <location>
        <position position="1"/>
    </location>
</feature>
<sequence length="532" mass="57363">VGHRGQAPPVPQAGHRRARADPATPARAGGPAAGAGRRGRHGVPPARRDRLAGGPVGAARGRRRRHRAVPRRPRLGPGWPPPPRPRPPGHQLRPYRRVPPRRRQVRRRLLRRQPAGGPGQRPAAAAAAGAGLGAARTRRHRPHVPARQPHRRLRRGVQPRLRLAVAHPRGDRGVRDHRQPGQRGLRADRVHARAGGSGRHRRHGLLRLAGRHPPGRPGPAGRGVPPGAGRRRHRPGHADGVHRVLPAAGSGPGRPVQVVRGGGRRDRVLRGRRAGAAGAAVRRPPQRSPGARGRPRVGGQLRRRVERPDRAERRRPGAGHPAGPGRRPGGRRHRRRRRGPRHRHHARRPDRGQRPAGDVRTGPAGRPAALARLGQVQYRPHAGRRGRGRRDQDGAGPPAPAAAGLAAHRRGHPARRLVARDRTAAARAGRLARRRPPAPGRGVLVRDLRHQRPPDPGAGPGPGRGPARRARRRPPPALGGLGRHRARPARAGRGADPAGHRRPGGVRDPARLVPADHPSRARPSGGRARPRP</sequence>
<feature type="region of interest" description="Disordered" evidence="1">
    <location>
        <begin position="168"/>
        <end position="532"/>
    </location>
</feature>
<feature type="compositionally biased region" description="Basic and acidic residues" evidence="1">
    <location>
        <begin position="306"/>
        <end position="315"/>
    </location>
</feature>
<accession>A0A6J4IKH7</accession>
<gene>
    <name evidence="2" type="ORF">AVDCRST_MAG41-2148</name>
</gene>
<proteinExistence type="predicted"/>
<feature type="compositionally biased region" description="Low complexity" evidence="1">
    <location>
        <begin position="21"/>
        <end position="30"/>
    </location>
</feature>
<feature type="non-terminal residue" evidence="2">
    <location>
        <position position="532"/>
    </location>
</feature>
<feature type="compositionally biased region" description="Basic residues" evidence="1">
    <location>
        <begin position="136"/>
        <end position="153"/>
    </location>
</feature>
<dbReference type="EMBL" id="CADCTP010000193">
    <property type="protein sequence ID" value="CAA9255358.1"/>
    <property type="molecule type" value="Genomic_DNA"/>
</dbReference>
<feature type="compositionally biased region" description="Basic and acidic residues" evidence="1">
    <location>
        <begin position="444"/>
        <end position="453"/>
    </location>
</feature>
<dbReference type="AlphaFoldDB" id="A0A6J4IKH7"/>
<protein>
    <submittedName>
        <fullName evidence="2">Modular polyketide synthase</fullName>
    </submittedName>
</protein>
<feature type="compositionally biased region" description="Basic residues" evidence="1">
    <location>
        <begin position="328"/>
        <end position="348"/>
    </location>
</feature>
<feature type="compositionally biased region" description="Basic residues" evidence="1">
    <location>
        <begin position="198"/>
        <end position="214"/>
    </location>
</feature>
<feature type="compositionally biased region" description="Basic residues" evidence="1">
    <location>
        <begin position="407"/>
        <end position="417"/>
    </location>
</feature>
<evidence type="ECO:0000313" key="2">
    <source>
        <dbReference type="EMBL" id="CAA9255358.1"/>
    </source>
</evidence>
<feature type="compositionally biased region" description="Basic residues" evidence="1">
    <location>
        <begin position="60"/>
        <end position="74"/>
    </location>
</feature>